<evidence type="ECO:0000313" key="3">
    <source>
        <dbReference type="Proteomes" id="UP000647133"/>
    </source>
</evidence>
<dbReference type="Pfam" id="PF08388">
    <property type="entry name" value="GIIM"/>
    <property type="match status" value="1"/>
</dbReference>
<feature type="domain" description="Group II intron maturase-specific" evidence="1">
    <location>
        <begin position="3"/>
        <end position="48"/>
    </location>
</feature>
<dbReference type="EMBL" id="JACYTQ010000001">
    <property type="protein sequence ID" value="MBD8487691.1"/>
    <property type="molecule type" value="Genomic_DNA"/>
</dbReference>
<evidence type="ECO:0000259" key="1">
    <source>
        <dbReference type="Pfam" id="PF08388"/>
    </source>
</evidence>
<name>A0ABR9AG13_9BACT</name>
<dbReference type="RefSeq" id="WP_192008959.1">
    <property type="nucleotide sequence ID" value="NZ_JACYTQ010000001.1"/>
</dbReference>
<organism evidence="2 3">
    <name type="scientific">Echinicola arenosa</name>
    <dbReference type="NCBI Taxonomy" id="2774144"/>
    <lineage>
        <taxon>Bacteria</taxon>
        <taxon>Pseudomonadati</taxon>
        <taxon>Bacteroidota</taxon>
        <taxon>Cytophagia</taxon>
        <taxon>Cytophagales</taxon>
        <taxon>Cyclobacteriaceae</taxon>
        <taxon>Echinicola</taxon>
    </lineage>
</organism>
<keyword evidence="3" id="KW-1185">Reference proteome</keyword>
<proteinExistence type="predicted"/>
<comment type="caution">
    <text evidence="2">The sequence shown here is derived from an EMBL/GenBank/DDBJ whole genome shotgun (WGS) entry which is preliminary data.</text>
</comment>
<accession>A0ABR9AG13</accession>
<sequence length="75" mass="9504">MVAPKLRGWINYYGRFIKVGLKRAMRLLNLRLLKWVINKYRRFRQKPRKLAWDWLRKVCKHYPNLFLHWQYGFRP</sequence>
<gene>
    <name evidence="2" type="ORF">IFO69_02910</name>
</gene>
<reference evidence="2 3" key="1">
    <citation type="submission" date="2020-09" db="EMBL/GenBank/DDBJ databases">
        <title>Echinicola sp. CAU 1574 isolated from sand of Sido Beach.</title>
        <authorList>
            <person name="Kim W."/>
        </authorList>
    </citation>
    <scope>NUCLEOTIDE SEQUENCE [LARGE SCALE GENOMIC DNA]</scope>
    <source>
        <strain evidence="2 3">CAU 1574</strain>
    </source>
</reference>
<protein>
    <recommendedName>
        <fullName evidence="1">Group II intron maturase-specific domain-containing protein</fullName>
    </recommendedName>
</protein>
<dbReference type="InterPro" id="IPR013597">
    <property type="entry name" value="Mat_intron_G2"/>
</dbReference>
<dbReference type="Proteomes" id="UP000647133">
    <property type="component" value="Unassembled WGS sequence"/>
</dbReference>
<evidence type="ECO:0000313" key="2">
    <source>
        <dbReference type="EMBL" id="MBD8487691.1"/>
    </source>
</evidence>